<protein>
    <submittedName>
        <fullName evidence="2">Uncharacterized protein</fullName>
    </submittedName>
</protein>
<feature type="compositionally biased region" description="Basic residues" evidence="1">
    <location>
        <begin position="1"/>
        <end position="10"/>
    </location>
</feature>
<proteinExistence type="predicted"/>
<gene>
    <name evidence="2" type="ORF">AVDCRST_MAG59-1584</name>
</gene>
<organism evidence="2">
    <name type="scientific">uncultured Thermomicrobiales bacterium</name>
    <dbReference type="NCBI Taxonomy" id="1645740"/>
    <lineage>
        <taxon>Bacteria</taxon>
        <taxon>Pseudomonadati</taxon>
        <taxon>Thermomicrobiota</taxon>
        <taxon>Thermomicrobia</taxon>
        <taxon>Thermomicrobiales</taxon>
        <taxon>environmental samples</taxon>
    </lineage>
</organism>
<sequence>MPPDGRRRRPGGSSPGSKGGPESRSFAFAQDGEVQPYADRHAFMPG</sequence>
<evidence type="ECO:0000313" key="2">
    <source>
        <dbReference type="EMBL" id="CAA9549460.1"/>
    </source>
</evidence>
<evidence type="ECO:0000256" key="1">
    <source>
        <dbReference type="SAM" id="MobiDB-lite"/>
    </source>
</evidence>
<feature type="region of interest" description="Disordered" evidence="1">
    <location>
        <begin position="1"/>
        <end position="46"/>
    </location>
</feature>
<dbReference type="EMBL" id="CADCWF010000099">
    <property type="protein sequence ID" value="CAA9549460.1"/>
    <property type="molecule type" value="Genomic_DNA"/>
</dbReference>
<dbReference type="AlphaFoldDB" id="A0A6J4UHA9"/>
<accession>A0A6J4UHA9</accession>
<reference evidence="2" key="1">
    <citation type="submission" date="2020-02" db="EMBL/GenBank/DDBJ databases">
        <authorList>
            <person name="Meier V. D."/>
        </authorList>
    </citation>
    <scope>NUCLEOTIDE SEQUENCE</scope>
    <source>
        <strain evidence="2">AVDCRST_MAG59</strain>
    </source>
</reference>
<name>A0A6J4UHA9_9BACT</name>